<accession>A0A1R1YGJ5</accession>
<keyword evidence="3" id="KW-1185">Reference proteome</keyword>
<dbReference type="AlphaFoldDB" id="A0A1R1YGJ5"/>
<proteinExistence type="predicted"/>
<evidence type="ECO:0000256" key="1">
    <source>
        <dbReference type="SAM" id="MobiDB-lite"/>
    </source>
</evidence>
<sequence length="370" mass="42021">MPDELHWSSAVDICRPNPDTDDTRNLKSVVPEGPVNVMERSLVFFQDVGAGDIYQPQRLSLGNSSRKPLLLRYMEPQSGEAAYQHKGTVESVVCTEPQELHGPISVSILRKYIHTILCQEIRERNLPGAAGISIKVEICDPIPRSDGSINFTANSSTSKKCSSGFKKQKVTALGKKALGLDLHEYMRLLIETQDLRNYEIGFIVSKEQRVRRRTRYSSIQKRFIGWPVMDISAVIELLREWVQISSLTIKQITAKIFWLLSVTGFLSDSDIQRIEYQRIRIKHGVLNLVIVAPKEKRGGLPVEKPCQINPYVDRIIFPVNAYMVYKEKVTFNPFPTPQINNGNCVVHRLTIYVKDASKPLSVDSITRYIH</sequence>
<comment type="caution">
    <text evidence="2">The sequence shown here is derived from an EMBL/GenBank/DDBJ whole genome shotgun (WGS) entry which is preliminary data.</text>
</comment>
<feature type="region of interest" description="Disordered" evidence="1">
    <location>
        <begin position="1"/>
        <end position="22"/>
    </location>
</feature>
<gene>
    <name evidence="2" type="ORF">AYI70_g462</name>
</gene>
<protein>
    <submittedName>
        <fullName evidence="2">Uncharacterized protein</fullName>
    </submittedName>
</protein>
<reference evidence="2 3" key="1">
    <citation type="submission" date="2017-01" db="EMBL/GenBank/DDBJ databases">
        <authorList>
            <person name="Mah S.A."/>
            <person name="Swanson W.J."/>
            <person name="Moy G.W."/>
            <person name="Vacquier V.D."/>
        </authorList>
    </citation>
    <scope>NUCLEOTIDE SEQUENCE [LARGE SCALE GENOMIC DNA]</scope>
    <source>
        <strain evidence="2 3">GSMNP</strain>
    </source>
</reference>
<dbReference type="STRING" id="133412.A0A1R1YGJ5"/>
<dbReference type="Proteomes" id="UP000187283">
    <property type="component" value="Unassembled WGS sequence"/>
</dbReference>
<organism evidence="2 3">
    <name type="scientific">Smittium culicis</name>
    <dbReference type="NCBI Taxonomy" id="133412"/>
    <lineage>
        <taxon>Eukaryota</taxon>
        <taxon>Fungi</taxon>
        <taxon>Fungi incertae sedis</taxon>
        <taxon>Zoopagomycota</taxon>
        <taxon>Kickxellomycotina</taxon>
        <taxon>Harpellomycetes</taxon>
        <taxon>Harpellales</taxon>
        <taxon>Legeriomycetaceae</taxon>
        <taxon>Smittium</taxon>
    </lineage>
</organism>
<evidence type="ECO:0000313" key="3">
    <source>
        <dbReference type="Proteomes" id="UP000187283"/>
    </source>
</evidence>
<name>A0A1R1YGJ5_9FUNG</name>
<dbReference type="EMBL" id="LSSN01000074">
    <property type="protein sequence ID" value="OMJ26038.1"/>
    <property type="molecule type" value="Genomic_DNA"/>
</dbReference>
<evidence type="ECO:0000313" key="2">
    <source>
        <dbReference type="EMBL" id="OMJ26038.1"/>
    </source>
</evidence>